<dbReference type="RefSeq" id="WP_081167798.1">
    <property type="nucleotide sequence ID" value="NZ_LWBP01000195.1"/>
</dbReference>
<dbReference type="EC" id="3.2.1.18" evidence="3"/>
<evidence type="ECO:0000313" key="8">
    <source>
        <dbReference type="Proteomes" id="UP000192276"/>
    </source>
</evidence>
<dbReference type="EMBL" id="LWBP01000195">
    <property type="protein sequence ID" value="OQP57329.1"/>
    <property type="molecule type" value="Genomic_DNA"/>
</dbReference>
<evidence type="ECO:0000259" key="5">
    <source>
        <dbReference type="Pfam" id="PF13859"/>
    </source>
</evidence>
<evidence type="ECO:0000313" key="7">
    <source>
        <dbReference type="EMBL" id="OQP57329.1"/>
    </source>
</evidence>
<evidence type="ECO:0000256" key="1">
    <source>
        <dbReference type="ARBA" id="ARBA00000427"/>
    </source>
</evidence>
<dbReference type="InterPro" id="IPR036278">
    <property type="entry name" value="Sialidase_sf"/>
</dbReference>
<feature type="signal peptide" evidence="4">
    <location>
        <begin position="1"/>
        <end position="22"/>
    </location>
</feature>
<gene>
    <name evidence="7" type="ORF">A4R26_24865</name>
</gene>
<sequence length="557" mass="62070">MLISKLILYCLPVCLLPVLVCAEPHGEPEIVITQQRYQVPVLKLKKDNPVARIRMRVAAAVANAHLSELTFDTKGTSELKDIKQLRLYYTGADSGYRNLGNVDKLQLTGSADKPAAKLTIRCDLSLLPGDHYFWVSVELNNEASLLHFISVNTINAVLNGKLHQIGGQSKILQRTGIALRQHNQDSVHTYRIPGLATAKDGSLLAVYDVRRESGRDLQGNIDIGVSRSTDGGKTWLPMQIAIDMGAWGGLPEKFNGVSDANILVDKNTGSIFVAGLWMHGVLNEQGKWIEGLNEESKDWNHQWKNSGSQPGFDVKQTAQFMIVKSEDHGKTWSKPVNITRQCKQEDWWLWAPAPGQGITLRDGTIVFPTQGRDKTGKAFSTITYSKDGGNTWHTGKRAFKQSTTENMAVELSDGAVMLNMRYNKNKTDTGDTNGRVIAVTRNLGEDWTEHPASRGALHEPVCMASIIRHDYTLKGKKRSMLVFSNPDSKTTRHHMTIKVSYDDGLTWPVNKKILLDEWKSRGYSCLTSIDNDTIGILYEGSQSDMVFQQIKLKELLP</sequence>
<dbReference type="Pfam" id="PF14873">
    <property type="entry name" value="BNR_assoc_N"/>
    <property type="match status" value="1"/>
</dbReference>
<comment type="caution">
    <text evidence="7">The sequence shown here is derived from an EMBL/GenBank/DDBJ whole genome shotgun (WGS) entry which is preliminary data.</text>
</comment>
<dbReference type="GO" id="GO:0005737">
    <property type="term" value="C:cytoplasm"/>
    <property type="evidence" value="ECO:0007669"/>
    <property type="project" value="TreeGrafter"/>
</dbReference>
<dbReference type="SUPFAM" id="SSF50939">
    <property type="entry name" value="Sialidases"/>
    <property type="match status" value="1"/>
</dbReference>
<dbReference type="GO" id="GO:0004308">
    <property type="term" value="F:exo-alpha-sialidase activity"/>
    <property type="evidence" value="ECO:0007669"/>
    <property type="project" value="UniProtKB-EC"/>
</dbReference>
<proteinExistence type="inferred from homology"/>
<keyword evidence="4" id="KW-0732">Signal</keyword>
<keyword evidence="8" id="KW-1185">Reference proteome</keyword>
<dbReference type="GO" id="GO:0016020">
    <property type="term" value="C:membrane"/>
    <property type="evidence" value="ECO:0007669"/>
    <property type="project" value="TreeGrafter"/>
</dbReference>
<reference evidence="8" key="1">
    <citation type="submission" date="2016-04" db="EMBL/GenBank/DDBJ databases">
        <authorList>
            <person name="Chen L."/>
            <person name="Zhuang W."/>
            <person name="Wang G."/>
        </authorList>
    </citation>
    <scope>NUCLEOTIDE SEQUENCE [LARGE SCALE GENOMIC DNA]</scope>
    <source>
        <strain evidence="8">208</strain>
    </source>
</reference>
<accession>A0A1V9FG35</accession>
<dbReference type="Pfam" id="PF13859">
    <property type="entry name" value="BNR_3"/>
    <property type="match status" value="1"/>
</dbReference>
<feature type="domain" description="Sialidase" evidence="5">
    <location>
        <begin position="192"/>
        <end position="497"/>
    </location>
</feature>
<feature type="domain" description="Sialidase N-terminal" evidence="6">
    <location>
        <begin position="32"/>
        <end position="161"/>
    </location>
</feature>
<dbReference type="InterPro" id="IPR029456">
    <property type="entry name" value="Sialidase_N"/>
</dbReference>
<dbReference type="InterPro" id="IPR026856">
    <property type="entry name" value="Sialidase_fam"/>
</dbReference>
<evidence type="ECO:0000256" key="2">
    <source>
        <dbReference type="ARBA" id="ARBA00009348"/>
    </source>
</evidence>
<dbReference type="AlphaFoldDB" id="A0A1V9FG35"/>
<name>A0A1V9FG35_9BACT</name>
<dbReference type="InterPro" id="IPR011040">
    <property type="entry name" value="Sialidase"/>
</dbReference>
<comment type="similarity">
    <text evidence="2">Belongs to the glycosyl hydrolase 33 family.</text>
</comment>
<dbReference type="CDD" id="cd15482">
    <property type="entry name" value="Sialidase_non-viral"/>
    <property type="match status" value="1"/>
</dbReference>
<dbReference type="STRING" id="550983.A4R26_24865"/>
<dbReference type="GO" id="GO:0009313">
    <property type="term" value="P:oligosaccharide catabolic process"/>
    <property type="evidence" value="ECO:0007669"/>
    <property type="project" value="TreeGrafter"/>
</dbReference>
<dbReference type="Gene3D" id="2.120.10.10">
    <property type="match status" value="1"/>
</dbReference>
<protein>
    <recommendedName>
        <fullName evidence="3">exo-alpha-sialidase</fullName>
        <ecNumber evidence="3">3.2.1.18</ecNumber>
    </recommendedName>
</protein>
<evidence type="ECO:0000259" key="6">
    <source>
        <dbReference type="Pfam" id="PF14873"/>
    </source>
</evidence>
<dbReference type="PANTHER" id="PTHR10628:SF30">
    <property type="entry name" value="EXO-ALPHA-SIALIDASE"/>
    <property type="match status" value="1"/>
</dbReference>
<evidence type="ECO:0000256" key="4">
    <source>
        <dbReference type="SAM" id="SignalP"/>
    </source>
</evidence>
<dbReference type="GO" id="GO:0006689">
    <property type="term" value="P:ganglioside catabolic process"/>
    <property type="evidence" value="ECO:0007669"/>
    <property type="project" value="TreeGrafter"/>
</dbReference>
<feature type="chain" id="PRO_5010738050" description="exo-alpha-sialidase" evidence="4">
    <location>
        <begin position="23"/>
        <end position="557"/>
    </location>
</feature>
<dbReference type="Gene3D" id="2.60.40.1290">
    <property type="match status" value="2"/>
</dbReference>
<evidence type="ECO:0000256" key="3">
    <source>
        <dbReference type="ARBA" id="ARBA00012733"/>
    </source>
</evidence>
<dbReference type="PANTHER" id="PTHR10628">
    <property type="entry name" value="SIALIDASE"/>
    <property type="match status" value="1"/>
</dbReference>
<dbReference type="Proteomes" id="UP000192276">
    <property type="component" value="Unassembled WGS sequence"/>
</dbReference>
<comment type="catalytic activity">
    <reaction evidence="1">
        <text>Hydrolysis of alpha-(2-&gt;3)-, alpha-(2-&gt;6)-, alpha-(2-&gt;8)- glycosidic linkages of terminal sialic acid residues in oligosaccharides, glycoproteins, glycolipids, colominic acid and synthetic substrates.</text>
        <dbReference type="EC" id="3.2.1.18"/>
    </reaction>
</comment>
<organism evidence="7 8">
    <name type="scientific">Niastella populi</name>
    <dbReference type="NCBI Taxonomy" id="550983"/>
    <lineage>
        <taxon>Bacteria</taxon>
        <taxon>Pseudomonadati</taxon>
        <taxon>Bacteroidota</taxon>
        <taxon>Chitinophagia</taxon>
        <taxon>Chitinophagales</taxon>
        <taxon>Chitinophagaceae</taxon>
        <taxon>Niastella</taxon>
    </lineage>
</organism>